<keyword evidence="1" id="KW-0812">Transmembrane</keyword>
<dbReference type="AlphaFoldDB" id="A0A3R8P5J8"/>
<feature type="transmembrane region" description="Helical" evidence="1">
    <location>
        <begin position="65"/>
        <end position="89"/>
    </location>
</feature>
<dbReference type="EMBL" id="RSAA01000001">
    <property type="protein sequence ID" value="RRO20615.1"/>
    <property type="molecule type" value="Genomic_DNA"/>
</dbReference>
<evidence type="ECO:0000313" key="4">
    <source>
        <dbReference type="Proteomes" id="UP000274515"/>
    </source>
</evidence>
<comment type="caution">
    <text evidence="3">The sequence shown here is derived from an EMBL/GenBank/DDBJ whole genome shotgun (WGS) entry which is preliminary data.</text>
</comment>
<gene>
    <name evidence="3" type="ORF">EIL87_01705</name>
</gene>
<feature type="transmembrane region" description="Helical" evidence="1">
    <location>
        <begin position="101"/>
        <end position="121"/>
    </location>
</feature>
<dbReference type="InterPro" id="IPR011434">
    <property type="entry name" value="Ltp-like_HTH"/>
</dbReference>
<dbReference type="OrthoDB" id="3556183at2"/>
<sequence length="240" mass="25878">MNSWLVRHDITSAASLVFRADAPWSEYDPADERARSGGTMSEQVVYQQGFGRAALTLGCIGLPLAFVPVLGFLALPVVVVGVTLGFLGVKRVKRGLATNERAAWAGTALCLFGLVVCLTGGPAESGPVQQQATSSGGFVVSEPQYPSREHENAVESAESYVRSGDFSRAGLVDQLAYEQYPSEVCEWAVAHVQVDWNAEALGSAESYLRSGSFSDAELRDQLAFEHFAPEQVDYAMTHLR</sequence>
<proteinExistence type="predicted"/>
<keyword evidence="1" id="KW-1133">Transmembrane helix</keyword>
<dbReference type="Proteomes" id="UP000274515">
    <property type="component" value="Unassembled WGS sequence"/>
</dbReference>
<dbReference type="InterPro" id="IPR036388">
    <property type="entry name" value="WH-like_DNA-bd_sf"/>
</dbReference>
<protein>
    <recommendedName>
        <fullName evidence="2">Putative host cell surface-exposed lipoprotein Ltp-like HTH region domain-containing protein</fullName>
    </recommendedName>
</protein>
<evidence type="ECO:0000256" key="1">
    <source>
        <dbReference type="SAM" id="Phobius"/>
    </source>
</evidence>
<organism evidence="3 4">
    <name type="scientific">Saccharopolyspora rhizosphaerae</name>
    <dbReference type="NCBI Taxonomy" id="2492662"/>
    <lineage>
        <taxon>Bacteria</taxon>
        <taxon>Bacillati</taxon>
        <taxon>Actinomycetota</taxon>
        <taxon>Actinomycetes</taxon>
        <taxon>Pseudonocardiales</taxon>
        <taxon>Pseudonocardiaceae</taxon>
        <taxon>Saccharopolyspora</taxon>
    </lineage>
</organism>
<dbReference type="Pfam" id="PF07553">
    <property type="entry name" value="Lipoprotein_Ltp"/>
    <property type="match status" value="2"/>
</dbReference>
<name>A0A3R8P5J8_9PSEU</name>
<keyword evidence="4" id="KW-1185">Reference proteome</keyword>
<feature type="domain" description="Putative host cell surface-exposed lipoprotein Ltp-like HTH region" evidence="2">
    <location>
        <begin position="195"/>
        <end position="239"/>
    </location>
</feature>
<dbReference type="RefSeq" id="WP_125088320.1">
    <property type="nucleotide sequence ID" value="NZ_RSAA01000001.1"/>
</dbReference>
<dbReference type="Gene3D" id="1.10.10.10">
    <property type="entry name" value="Winged helix-like DNA-binding domain superfamily/Winged helix DNA-binding domain"/>
    <property type="match status" value="2"/>
</dbReference>
<reference evidence="3 4" key="1">
    <citation type="submission" date="2018-11" db="EMBL/GenBank/DDBJ databases">
        <title>Saccharopolyspora rhizosphaerae sp. nov., an actinomycete isolated from rhizosphere soil in Thailand.</title>
        <authorList>
            <person name="Intra B."/>
            <person name="Euanorasetr J."/>
            <person name="Take A."/>
            <person name="Inahashi Y."/>
            <person name="Mori M."/>
            <person name="Panbangred W."/>
            <person name="Matsumoto A."/>
        </authorList>
    </citation>
    <scope>NUCLEOTIDE SEQUENCE [LARGE SCALE GENOMIC DNA]</scope>
    <source>
        <strain evidence="3 4">H219</strain>
    </source>
</reference>
<feature type="domain" description="Putative host cell surface-exposed lipoprotein Ltp-like HTH region" evidence="2">
    <location>
        <begin position="149"/>
        <end position="192"/>
    </location>
</feature>
<accession>A0A3R8P5J8</accession>
<evidence type="ECO:0000259" key="2">
    <source>
        <dbReference type="Pfam" id="PF07553"/>
    </source>
</evidence>
<evidence type="ECO:0000313" key="3">
    <source>
        <dbReference type="EMBL" id="RRO20615.1"/>
    </source>
</evidence>
<keyword evidence="1" id="KW-0472">Membrane</keyword>